<dbReference type="Gramene" id="TuG1812G0200003521.01.T03">
    <property type="protein sequence ID" value="TuG1812G0200003521.01.T03"/>
    <property type="gene ID" value="TuG1812G0200003521.01"/>
</dbReference>
<accession>A0A8R7PGN5</accession>
<name>A0A8R7PGN5_TRIUA</name>
<protein>
    <submittedName>
        <fullName evidence="2">Uncharacterized protein</fullName>
    </submittedName>
</protein>
<reference evidence="3" key="1">
    <citation type="journal article" date="2013" name="Nature">
        <title>Draft genome of the wheat A-genome progenitor Triticum urartu.</title>
        <authorList>
            <person name="Ling H.Q."/>
            <person name="Zhao S."/>
            <person name="Liu D."/>
            <person name="Wang J."/>
            <person name="Sun H."/>
            <person name="Zhang C."/>
            <person name="Fan H."/>
            <person name="Li D."/>
            <person name="Dong L."/>
            <person name="Tao Y."/>
            <person name="Gao C."/>
            <person name="Wu H."/>
            <person name="Li Y."/>
            <person name="Cui Y."/>
            <person name="Guo X."/>
            <person name="Zheng S."/>
            <person name="Wang B."/>
            <person name="Yu K."/>
            <person name="Liang Q."/>
            <person name="Yang W."/>
            <person name="Lou X."/>
            <person name="Chen J."/>
            <person name="Feng M."/>
            <person name="Jian J."/>
            <person name="Zhang X."/>
            <person name="Luo G."/>
            <person name="Jiang Y."/>
            <person name="Liu J."/>
            <person name="Wang Z."/>
            <person name="Sha Y."/>
            <person name="Zhang B."/>
            <person name="Wu H."/>
            <person name="Tang D."/>
            <person name="Shen Q."/>
            <person name="Xue P."/>
            <person name="Zou S."/>
            <person name="Wang X."/>
            <person name="Liu X."/>
            <person name="Wang F."/>
            <person name="Yang Y."/>
            <person name="An X."/>
            <person name="Dong Z."/>
            <person name="Zhang K."/>
            <person name="Zhang X."/>
            <person name="Luo M.C."/>
            <person name="Dvorak J."/>
            <person name="Tong Y."/>
            <person name="Wang J."/>
            <person name="Yang H."/>
            <person name="Li Z."/>
            <person name="Wang D."/>
            <person name="Zhang A."/>
            <person name="Wang J."/>
        </authorList>
    </citation>
    <scope>NUCLEOTIDE SEQUENCE</scope>
    <source>
        <strain evidence="3">cv. G1812</strain>
    </source>
</reference>
<evidence type="ECO:0000256" key="1">
    <source>
        <dbReference type="SAM" id="MobiDB-lite"/>
    </source>
</evidence>
<dbReference type="Proteomes" id="UP000015106">
    <property type="component" value="Chromosome 2"/>
</dbReference>
<reference evidence="2" key="2">
    <citation type="submission" date="2018-03" db="EMBL/GenBank/DDBJ databases">
        <title>The Triticum urartu genome reveals the dynamic nature of wheat genome evolution.</title>
        <authorList>
            <person name="Ling H."/>
            <person name="Ma B."/>
            <person name="Shi X."/>
            <person name="Liu H."/>
            <person name="Dong L."/>
            <person name="Sun H."/>
            <person name="Cao Y."/>
            <person name="Gao Q."/>
            <person name="Zheng S."/>
            <person name="Li Y."/>
            <person name="Yu Y."/>
            <person name="Du H."/>
            <person name="Qi M."/>
            <person name="Li Y."/>
            <person name="Yu H."/>
            <person name="Cui Y."/>
            <person name="Wang N."/>
            <person name="Chen C."/>
            <person name="Wu H."/>
            <person name="Zhao Y."/>
            <person name="Zhang J."/>
            <person name="Li Y."/>
            <person name="Zhou W."/>
            <person name="Zhang B."/>
            <person name="Hu W."/>
            <person name="Eijk M."/>
            <person name="Tang J."/>
            <person name="Witsenboer H."/>
            <person name="Zhao S."/>
            <person name="Li Z."/>
            <person name="Zhang A."/>
            <person name="Wang D."/>
            <person name="Liang C."/>
        </authorList>
    </citation>
    <scope>NUCLEOTIDE SEQUENCE [LARGE SCALE GENOMIC DNA]</scope>
    <source>
        <strain evidence="2">cv. G1812</strain>
    </source>
</reference>
<dbReference type="AlphaFoldDB" id="A0A8R7PGN5"/>
<keyword evidence="3" id="KW-1185">Reference proteome</keyword>
<evidence type="ECO:0000313" key="2">
    <source>
        <dbReference type="EnsemblPlants" id="TuG1812G0200003521.01.T03"/>
    </source>
</evidence>
<feature type="region of interest" description="Disordered" evidence="1">
    <location>
        <begin position="1"/>
        <end position="30"/>
    </location>
</feature>
<sequence>FAAASAVFSRRRPPTRAPLPILRRDGLTEI</sequence>
<reference evidence="2" key="3">
    <citation type="submission" date="2022-06" db="UniProtKB">
        <authorList>
            <consortium name="EnsemblPlants"/>
        </authorList>
    </citation>
    <scope>IDENTIFICATION</scope>
</reference>
<organism evidence="2 3">
    <name type="scientific">Triticum urartu</name>
    <name type="common">Red wild einkorn</name>
    <name type="synonym">Crithodium urartu</name>
    <dbReference type="NCBI Taxonomy" id="4572"/>
    <lineage>
        <taxon>Eukaryota</taxon>
        <taxon>Viridiplantae</taxon>
        <taxon>Streptophyta</taxon>
        <taxon>Embryophyta</taxon>
        <taxon>Tracheophyta</taxon>
        <taxon>Spermatophyta</taxon>
        <taxon>Magnoliopsida</taxon>
        <taxon>Liliopsida</taxon>
        <taxon>Poales</taxon>
        <taxon>Poaceae</taxon>
        <taxon>BOP clade</taxon>
        <taxon>Pooideae</taxon>
        <taxon>Triticodae</taxon>
        <taxon>Triticeae</taxon>
        <taxon>Triticinae</taxon>
        <taxon>Triticum</taxon>
    </lineage>
</organism>
<dbReference type="EnsemblPlants" id="TuG1812G0200003521.01.T03">
    <property type="protein sequence ID" value="TuG1812G0200003521.01.T03"/>
    <property type="gene ID" value="TuG1812G0200003521.01"/>
</dbReference>
<evidence type="ECO:0000313" key="3">
    <source>
        <dbReference type="Proteomes" id="UP000015106"/>
    </source>
</evidence>
<proteinExistence type="predicted"/>